<dbReference type="KEGG" id="sfu:Sfum_2190"/>
<organism evidence="3 4">
    <name type="scientific">Syntrophobacter fumaroxidans (strain DSM 10017 / MPOB)</name>
    <dbReference type="NCBI Taxonomy" id="335543"/>
    <lineage>
        <taxon>Bacteria</taxon>
        <taxon>Pseudomonadati</taxon>
        <taxon>Thermodesulfobacteriota</taxon>
        <taxon>Syntrophobacteria</taxon>
        <taxon>Syntrophobacterales</taxon>
        <taxon>Syntrophobacteraceae</taxon>
        <taxon>Syntrophobacter</taxon>
    </lineage>
</organism>
<dbReference type="eggNOG" id="COG0451">
    <property type="taxonomic scope" value="Bacteria"/>
</dbReference>
<gene>
    <name evidence="3" type="ordered locus">Sfum_2190</name>
</gene>
<evidence type="ECO:0000259" key="2">
    <source>
        <dbReference type="Pfam" id="PF01370"/>
    </source>
</evidence>
<feature type="domain" description="NAD-dependent epimerase/dehydratase" evidence="2">
    <location>
        <begin position="8"/>
        <end position="228"/>
    </location>
</feature>
<sequence length="312" mass="33612">MSLAIVYLITGGAGFIGTNLIRRLSIPSVRIRVLDNLSAGRREDLDGFDVEFVQGDIQDAGAVHRAVAGARKVIHLAANTNVVQSVANPELNLDVNVRGTFNLLRASVEHGVERFVFASTGGAIVGDVTPPVHEDMPPNPISPYGASKLAGEGYCSAFWGAYGLPTVSLRFSNIYGPFSYHKGSVIAKFFREVQAGKPLTIYGDGEQTRDFLFVGDLCQGIARALEAPLPFGGSIQLGSGRETTVNSMVALMREAVGGDWFPPVTYAPPRAGEVLRNYVSTARAEKYLDFSPATDLPSGLTETWKWFKGLRC</sequence>
<dbReference type="HOGENOM" id="CLU_007383_1_7_7"/>
<keyword evidence="4" id="KW-1185">Reference proteome</keyword>
<evidence type="ECO:0000313" key="4">
    <source>
        <dbReference type="Proteomes" id="UP000001784"/>
    </source>
</evidence>
<dbReference type="Proteomes" id="UP000001784">
    <property type="component" value="Chromosome"/>
</dbReference>
<dbReference type="InterPro" id="IPR036291">
    <property type="entry name" value="NAD(P)-bd_dom_sf"/>
</dbReference>
<dbReference type="InterPro" id="IPR001509">
    <property type="entry name" value="Epimerase_deHydtase"/>
</dbReference>
<dbReference type="AlphaFoldDB" id="A0LKC0"/>
<dbReference type="InParanoid" id="A0LKC0"/>
<reference evidence="3 4" key="1">
    <citation type="submission" date="2006-10" db="EMBL/GenBank/DDBJ databases">
        <title>Complete sequence of Syntrophobacter fumaroxidans MPOB.</title>
        <authorList>
            <consortium name="US DOE Joint Genome Institute"/>
            <person name="Copeland A."/>
            <person name="Lucas S."/>
            <person name="Lapidus A."/>
            <person name="Barry K."/>
            <person name="Detter J.C."/>
            <person name="Glavina del Rio T."/>
            <person name="Hammon N."/>
            <person name="Israni S."/>
            <person name="Pitluck S."/>
            <person name="Goltsman E.G."/>
            <person name="Martinez M."/>
            <person name="Schmutz J."/>
            <person name="Larimer F."/>
            <person name="Land M."/>
            <person name="Hauser L."/>
            <person name="Kyrpides N."/>
            <person name="Kim E."/>
            <person name="Boone D.R."/>
            <person name="Brockman F."/>
            <person name="Culley D."/>
            <person name="Ferry J."/>
            <person name="Gunsalus R."/>
            <person name="McInerney M.J."/>
            <person name="Morrison M."/>
            <person name="Plugge C."/>
            <person name="Rohlin L."/>
            <person name="Scholten J."/>
            <person name="Sieber J."/>
            <person name="Stams A.J.M."/>
            <person name="Worm P."/>
            <person name="Henstra A.M."/>
            <person name="Richardson P."/>
        </authorList>
    </citation>
    <scope>NUCLEOTIDE SEQUENCE [LARGE SCALE GENOMIC DNA]</scope>
    <source>
        <strain evidence="4">DSM 10017 / MPOB</strain>
    </source>
</reference>
<accession>A0LKC0</accession>
<name>A0LKC0_SYNFM</name>
<dbReference type="RefSeq" id="WP_011699041.1">
    <property type="nucleotide sequence ID" value="NC_008554.1"/>
</dbReference>
<dbReference type="PANTHER" id="PTHR43000">
    <property type="entry name" value="DTDP-D-GLUCOSE 4,6-DEHYDRATASE-RELATED"/>
    <property type="match status" value="1"/>
</dbReference>
<dbReference type="Gene3D" id="3.90.25.10">
    <property type="entry name" value="UDP-galactose 4-epimerase, domain 1"/>
    <property type="match status" value="1"/>
</dbReference>
<comment type="similarity">
    <text evidence="1">Belongs to the NAD(P)-dependent epimerase/dehydratase family.</text>
</comment>
<dbReference type="EMBL" id="CP000478">
    <property type="protein sequence ID" value="ABK17872.1"/>
    <property type="molecule type" value="Genomic_DNA"/>
</dbReference>
<dbReference type="STRING" id="335543.Sfum_2190"/>
<evidence type="ECO:0000313" key="3">
    <source>
        <dbReference type="EMBL" id="ABK17872.1"/>
    </source>
</evidence>
<dbReference type="Gene3D" id="3.40.50.720">
    <property type="entry name" value="NAD(P)-binding Rossmann-like Domain"/>
    <property type="match status" value="1"/>
</dbReference>
<evidence type="ECO:0000256" key="1">
    <source>
        <dbReference type="ARBA" id="ARBA00007637"/>
    </source>
</evidence>
<proteinExistence type="inferred from homology"/>
<protein>
    <submittedName>
        <fullName evidence="3">NAD-dependent epimerase/dehydratase</fullName>
    </submittedName>
</protein>
<dbReference type="Pfam" id="PF01370">
    <property type="entry name" value="Epimerase"/>
    <property type="match status" value="1"/>
</dbReference>
<dbReference type="SUPFAM" id="SSF51735">
    <property type="entry name" value="NAD(P)-binding Rossmann-fold domains"/>
    <property type="match status" value="1"/>
</dbReference>